<dbReference type="Pfam" id="PF00871">
    <property type="entry name" value="Acetate_kinase"/>
    <property type="match status" value="1"/>
</dbReference>
<proteinExistence type="inferred from homology"/>
<name>A0A413VKW9_9BACE</name>
<dbReference type="NCBIfam" id="NF002834">
    <property type="entry name" value="PRK03011.1-5"/>
    <property type="match status" value="1"/>
</dbReference>
<evidence type="ECO:0000256" key="9">
    <source>
        <dbReference type="HAMAP-Rule" id="MF_00542"/>
    </source>
</evidence>
<dbReference type="InterPro" id="IPR043129">
    <property type="entry name" value="ATPase_NBD"/>
</dbReference>
<dbReference type="GO" id="GO:0006083">
    <property type="term" value="P:acetate metabolic process"/>
    <property type="evidence" value="ECO:0007669"/>
    <property type="project" value="TreeGrafter"/>
</dbReference>
<dbReference type="PIRSF" id="PIRSF036458">
    <property type="entry name" value="Butyrate_kin"/>
    <property type="match status" value="1"/>
</dbReference>
<comment type="catalytic activity">
    <reaction evidence="8 9">
        <text>butanoate + ATP = butanoyl phosphate + ADP</text>
        <dbReference type="Rhea" id="RHEA:13585"/>
        <dbReference type="ChEBI" id="CHEBI:17968"/>
        <dbReference type="ChEBI" id="CHEBI:30616"/>
        <dbReference type="ChEBI" id="CHEBI:58079"/>
        <dbReference type="ChEBI" id="CHEBI:456216"/>
        <dbReference type="EC" id="2.7.2.7"/>
    </reaction>
</comment>
<gene>
    <name evidence="9 11" type="primary">buk</name>
    <name evidence="11" type="ORF">DW888_13650</name>
</gene>
<dbReference type="SUPFAM" id="SSF53067">
    <property type="entry name" value="Actin-like ATPase domain"/>
    <property type="match status" value="2"/>
</dbReference>
<reference evidence="11 12" key="1">
    <citation type="submission" date="2018-08" db="EMBL/GenBank/DDBJ databases">
        <title>A genome reference for cultivated species of the human gut microbiota.</title>
        <authorList>
            <person name="Zou Y."/>
            <person name="Xue W."/>
            <person name="Luo G."/>
        </authorList>
    </citation>
    <scope>NUCLEOTIDE SEQUENCE [LARGE SCALE GENOMIC DNA]</scope>
    <source>
        <strain evidence="11 12">AM40-30BH</strain>
    </source>
</reference>
<evidence type="ECO:0000256" key="3">
    <source>
        <dbReference type="ARBA" id="ARBA00022490"/>
    </source>
</evidence>
<comment type="subcellular location">
    <subcellularLocation>
        <location evidence="1 9">Cytoplasm</location>
    </subcellularLocation>
</comment>
<evidence type="ECO:0000313" key="11">
    <source>
        <dbReference type="EMBL" id="RHB34236.1"/>
    </source>
</evidence>
<dbReference type="GO" id="GO:0047761">
    <property type="term" value="F:butyrate kinase activity"/>
    <property type="evidence" value="ECO:0007669"/>
    <property type="project" value="UniProtKB-UniRule"/>
</dbReference>
<evidence type="ECO:0000256" key="7">
    <source>
        <dbReference type="ARBA" id="ARBA00022840"/>
    </source>
</evidence>
<keyword evidence="3 9" id="KW-0963">Cytoplasm</keyword>
<dbReference type="InterPro" id="IPR000890">
    <property type="entry name" value="Aliphatic_acid_kin_short-chain"/>
</dbReference>
<dbReference type="InterPro" id="IPR023865">
    <property type="entry name" value="Aliphatic_acid_kinase_CS"/>
</dbReference>
<keyword evidence="6 9" id="KW-0418">Kinase</keyword>
<sequence length="353" mass="38169">MKILAINPGSTSTKIAVFEDETPLLVRNIRHTVDELATFPQVTDQFDFRKSLVLTELEKEGIPFQFDAIIGRGGLVKPIPGGVYEVNEAMRLDTLHAMRTHACNLGCLIAAELASMLPGCRAFIADPGVVDEMDEIPHITGSPLMPRVTIWHALNQRAIARRYAREHDTRYENLNLVICHLGGGISIGAHDHGRAIDVNNALDGEGPFSPERAGTLPAGQLIDLCYSGRFTKDELKKRISGRAGLTAHLGTTDVPAIVASIENGDKKAELVLNAMIYQVAKSIGAAAVALYGKVDAILLTGGIAHSDYVVSRLKERISFLAPVYVYPGEDELEALAQNALGALRGELPIAEYT</sequence>
<keyword evidence="5 9" id="KW-0547">Nucleotide-binding</keyword>
<comment type="similarity">
    <text evidence="2 9 10">Belongs to the acetokinase family.</text>
</comment>
<evidence type="ECO:0000313" key="12">
    <source>
        <dbReference type="Proteomes" id="UP000284379"/>
    </source>
</evidence>
<dbReference type="GO" id="GO:0005737">
    <property type="term" value="C:cytoplasm"/>
    <property type="evidence" value="ECO:0007669"/>
    <property type="project" value="UniProtKB-SubCell"/>
</dbReference>
<keyword evidence="7 9" id="KW-0067">ATP-binding</keyword>
<dbReference type="EC" id="2.7.2.7" evidence="9"/>
<protein>
    <recommendedName>
        <fullName evidence="9">Probable butyrate kinase</fullName>
        <shortName evidence="9">BK</shortName>
        <ecNumber evidence="9">2.7.2.7</ecNumber>
    </recommendedName>
    <alternativeName>
        <fullName evidence="9">Branched-chain carboxylic acid kinase</fullName>
    </alternativeName>
</protein>
<evidence type="ECO:0000256" key="2">
    <source>
        <dbReference type="ARBA" id="ARBA00008748"/>
    </source>
</evidence>
<evidence type="ECO:0000256" key="1">
    <source>
        <dbReference type="ARBA" id="ARBA00004496"/>
    </source>
</evidence>
<dbReference type="RefSeq" id="WP_122201765.1">
    <property type="nucleotide sequence ID" value="NZ_CABJFV010000010.1"/>
</dbReference>
<evidence type="ECO:0000256" key="8">
    <source>
        <dbReference type="ARBA" id="ARBA00048596"/>
    </source>
</evidence>
<dbReference type="GO" id="GO:0005524">
    <property type="term" value="F:ATP binding"/>
    <property type="evidence" value="ECO:0007669"/>
    <property type="project" value="UniProtKB-KW"/>
</dbReference>
<evidence type="ECO:0000256" key="5">
    <source>
        <dbReference type="ARBA" id="ARBA00022741"/>
    </source>
</evidence>
<dbReference type="GO" id="GO:0008776">
    <property type="term" value="F:acetate kinase activity"/>
    <property type="evidence" value="ECO:0007669"/>
    <property type="project" value="TreeGrafter"/>
</dbReference>
<organism evidence="11 12">
    <name type="scientific">Bacteroides nordii</name>
    <dbReference type="NCBI Taxonomy" id="291645"/>
    <lineage>
        <taxon>Bacteria</taxon>
        <taxon>Pseudomonadati</taxon>
        <taxon>Bacteroidota</taxon>
        <taxon>Bacteroidia</taxon>
        <taxon>Bacteroidales</taxon>
        <taxon>Bacteroidaceae</taxon>
        <taxon>Bacteroides</taxon>
    </lineage>
</organism>
<evidence type="ECO:0000256" key="4">
    <source>
        <dbReference type="ARBA" id="ARBA00022679"/>
    </source>
</evidence>
<dbReference type="Proteomes" id="UP000284379">
    <property type="component" value="Unassembled WGS sequence"/>
</dbReference>
<comment type="caution">
    <text evidence="11">The sequence shown here is derived from an EMBL/GenBank/DDBJ whole genome shotgun (WGS) entry which is preliminary data.</text>
</comment>
<dbReference type="NCBIfam" id="TIGR02707">
    <property type="entry name" value="butyr_kinase"/>
    <property type="match status" value="1"/>
</dbReference>
<dbReference type="PRINTS" id="PR00471">
    <property type="entry name" value="ACETATEKNASE"/>
</dbReference>
<dbReference type="EMBL" id="QSGO01000010">
    <property type="protein sequence ID" value="RHB34236.1"/>
    <property type="molecule type" value="Genomic_DNA"/>
</dbReference>
<dbReference type="PROSITE" id="PS01075">
    <property type="entry name" value="ACETATE_KINASE_1"/>
    <property type="match status" value="1"/>
</dbReference>
<dbReference type="PROSITE" id="PS01076">
    <property type="entry name" value="ACETATE_KINASE_2"/>
    <property type="match status" value="1"/>
</dbReference>
<dbReference type="CDD" id="cd24011">
    <property type="entry name" value="ASKHA_NBD_BK"/>
    <property type="match status" value="1"/>
</dbReference>
<dbReference type="Gene3D" id="3.30.420.40">
    <property type="match status" value="2"/>
</dbReference>
<dbReference type="PANTHER" id="PTHR21060">
    <property type="entry name" value="ACETATE KINASE"/>
    <property type="match status" value="1"/>
</dbReference>
<dbReference type="InterPro" id="IPR011245">
    <property type="entry name" value="Butyrate_kin"/>
</dbReference>
<evidence type="ECO:0000256" key="6">
    <source>
        <dbReference type="ARBA" id="ARBA00022777"/>
    </source>
</evidence>
<dbReference type="PANTHER" id="PTHR21060:SF3">
    <property type="entry name" value="BUTYRATE KINASE 2-RELATED"/>
    <property type="match status" value="1"/>
</dbReference>
<dbReference type="HAMAP" id="MF_00542">
    <property type="entry name" value="Butyrate_kinase"/>
    <property type="match status" value="1"/>
</dbReference>
<evidence type="ECO:0000256" key="10">
    <source>
        <dbReference type="RuleBase" id="RU003835"/>
    </source>
</evidence>
<keyword evidence="4 9" id="KW-0808">Transferase</keyword>
<accession>A0A413VKW9</accession>
<dbReference type="AlphaFoldDB" id="A0A413VKW9"/>